<reference evidence="3" key="1">
    <citation type="journal article" date="2012" name="PLoS Negl. Trop. Dis.">
        <title>A systematically improved high quality genome and transcriptome of the human blood fluke Schistosoma mansoni.</title>
        <authorList>
            <person name="Protasio A.V."/>
            <person name="Tsai I.J."/>
            <person name="Babbage A."/>
            <person name="Nichol S."/>
            <person name="Hunt M."/>
            <person name="Aslett M.A."/>
            <person name="De Silva N."/>
            <person name="Velarde G.S."/>
            <person name="Anderson T.J."/>
            <person name="Clark R.C."/>
            <person name="Davidson C."/>
            <person name="Dillon G.P."/>
            <person name="Holroyd N.E."/>
            <person name="LoVerde P.T."/>
            <person name="Lloyd C."/>
            <person name="McQuillan J."/>
            <person name="Oliveira G."/>
            <person name="Otto T.D."/>
            <person name="Parker-Manuel S.J."/>
            <person name="Quail M.A."/>
            <person name="Wilson R.A."/>
            <person name="Zerlotini A."/>
            <person name="Dunne D.W."/>
            <person name="Berriman M."/>
        </authorList>
    </citation>
    <scope>NUCLEOTIDE SEQUENCE [LARGE SCALE GENOMIC DNA]</scope>
    <source>
        <strain evidence="3">Puerto Rican</strain>
    </source>
</reference>
<protein>
    <submittedName>
        <fullName evidence="4">Toxin_TOLIP domain-containing protein</fullName>
    </submittedName>
</protein>
<dbReference type="InParanoid" id="A0A5K4F4W4"/>
<feature type="chain" id="PRO_5024436525" evidence="2">
    <location>
        <begin position="24"/>
        <end position="121"/>
    </location>
</feature>
<organism evidence="3 4">
    <name type="scientific">Schistosoma mansoni</name>
    <name type="common">Blood fluke</name>
    <dbReference type="NCBI Taxonomy" id="6183"/>
    <lineage>
        <taxon>Eukaryota</taxon>
        <taxon>Metazoa</taxon>
        <taxon>Spiralia</taxon>
        <taxon>Lophotrochozoa</taxon>
        <taxon>Platyhelminthes</taxon>
        <taxon>Trematoda</taxon>
        <taxon>Digenea</taxon>
        <taxon>Strigeidida</taxon>
        <taxon>Schistosomatoidea</taxon>
        <taxon>Schistosomatidae</taxon>
        <taxon>Schistosoma</taxon>
    </lineage>
</organism>
<evidence type="ECO:0000256" key="2">
    <source>
        <dbReference type="SAM" id="SignalP"/>
    </source>
</evidence>
<dbReference type="WBParaSite" id="Smp_320110.1">
    <property type="protein sequence ID" value="Smp_320110.1"/>
    <property type="gene ID" value="Smp_320110"/>
</dbReference>
<evidence type="ECO:0000256" key="1">
    <source>
        <dbReference type="SAM" id="Phobius"/>
    </source>
</evidence>
<dbReference type="InterPro" id="IPR045860">
    <property type="entry name" value="Snake_toxin-like_sf"/>
</dbReference>
<feature type="signal peptide" evidence="2">
    <location>
        <begin position="1"/>
        <end position="23"/>
    </location>
</feature>
<evidence type="ECO:0000313" key="3">
    <source>
        <dbReference type="Proteomes" id="UP000008854"/>
    </source>
</evidence>
<keyword evidence="1" id="KW-0812">Transmembrane</keyword>
<reference evidence="4" key="2">
    <citation type="submission" date="2019-11" db="UniProtKB">
        <authorList>
            <consortium name="WormBaseParasite"/>
        </authorList>
    </citation>
    <scope>IDENTIFICATION</scope>
    <source>
        <strain evidence="4">Puerto Rican</strain>
    </source>
</reference>
<keyword evidence="1" id="KW-1133">Transmembrane helix</keyword>
<keyword evidence="2" id="KW-0732">Signal</keyword>
<dbReference type="AlphaFoldDB" id="A0A5K4F4W4"/>
<feature type="transmembrane region" description="Helical" evidence="1">
    <location>
        <begin position="101"/>
        <end position="119"/>
    </location>
</feature>
<evidence type="ECO:0000313" key="4">
    <source>
        <dbReference type="WBParaSite" id="Smp_320110.1"/>
    </source>
</evidence>
<sequence>MESNIKILLTILVFVMNTDYTFSVRCYECDLCPFPFNRSSSVVSIRSGCKWCVSLSVGSPYFTTKRCAGWCESKEFFKEYSNYNYTCCNTDLCNVSSKICTTYKILFLPLLIIYFYFNVEK</sequence>
<dbReference type="Proteomes" id="UP000008854">
    <property type="component" value="Unassembled WGS sequence"/>
</dbReference>
<accession>A0A5K4F4W4</accession>
<name>A0A5K4F4W4_SCHMA</name>
<dbReference type="SUPFAM" id="SSF57302">
    <property type="entry name" value="Snake toxin-like"/>
    <property type="match status" value="1"/>
</dbReference>
<keyword evidence="1" id="KW-0472">Membrane</keyword>
<proteinExistence type="predicted"/>
<keyword evidence="3" id="KW-1185">Reference proteome</keyword>